<dbReference type="Proteomes" id="UP000201838">
    <property type="component" value="Unassembled WGS sequence"/>
</dbReference>
<dbReference type="Gene3D" id="3.30.70.100">
    <property type="match status" value="1"/>
</dbReference>
<name>A0A238J7C2_9RHOB</name>
<dbReference type="PANTHER" id="PTHR41521">
    <property type="match status" value="1"/>
</dbReference>
<feature type="domain" description="DUF1330" evidence="1">
    <location>
        <begin position="2"/>
        <end position="96"/>
    </location>
</feature>
<dbReference type="RefSeq" id="WP_093976019.1">
    <property type="nucleotide sequence ID" value="NZ_FXXQ01000036.1"/>
</dbReference>
<reference evidence="2 3" key="1">
    <citation type="submission" date="2017-05" db="EMBL/GenBank/DDBJ databases">
        <authorList>
            <person name="Song R."/>
            <person name="Chenine A.L."/>
            <person name="Ruprecht R.M."/>
        </authorList>
    </citation>
    <scope>NUCLEOTIDE SEQUENCE [LARGE SCALE GENOMIC DNA]</scope>
    <source>
        <strain evidence="2 3">CECT 8489</strain>
    </source>
</reference>
<protein>
    <recommendedName>
        <fullName evidence="1">DUF1330 domain-containing protein</fullName>
    </recommendedName>
</protein>
<dbReference type="SUPFAM" id="SSF54909">
    <property type="entry name" value="Dimeric alpha+beta barrel"/>
    <property type="match status" value="1"/>
</dbReference>
<dbReference type="OrthoDB" id="9806380at2"/>
<dbReference type="AlphaFoldDB" id="A0A238J7C2"/>
<dbReference type="PANTHER" id="PTHR41521:SF4">
    <property type="entry name" value="BLR0684 PROTEIN"/>
    <property type="match status" value="1"/>
</dbReference>
<evidence type="ECO:0000313" key="2">
    <source>
        <dbReference type="EMBL" id="SMX25850.1"/>
    </source>
</evidence>
<organism evidence="2 3">
    <name type="scientific">Boseongicola aestuarii</name>
    <dbReference type="NCBI Taxonomy" id="1470561"/>
    <lineage>
        <taxon>Bacteria</taxon>
        <taxon>Pseudomonadati</taxon>
        <taxon>Pseudomonadota</taxon>
        <taxon>Alphaproteobacteria</taxon>
        <taxon>Rhodobacterales</taxon>
        <taxon>Paracoccaceae</taxon>
        <taxon>Boseongicola</taxon>
    </lineage>
</organism>
<evidence type="ECO:0000313" key="3">
    <source>
        <dbReference type="Proteomes" id="UP000201838"/>
    </source>
</evidence>
<keyword evidence="3" id="KW-1185">Reference proteome</keyword>
<sequence length="98" mass="11237">MPAYVVGQLEVLDWDEYQAYLTGFMPSFERHGGKLLATSMQDTTALEGTWAYSRTVLLEFPSTEDAEAWYTDPEYVELMQIRHRTAKTNLVLVQGINE</sequence>
<gene>
    <name evidence="2" type="ORF">BOA8489_03995</name>
</gene>
<evidence type="ECO:0000259" key="1">
    <source>
        <dbReference type="Pfam" id="PF07045"/>
    </source>
</evidence>
<dbReference type="EMBL" id="FXXQ01000036">
    <property type="protein sequence ID" value="SMX25850.1"/>
    <property type="molecule type" value="Genomic_DNA"/>
</dbReference>
<dbReference type="InterPro" id="IPR011008">
    <property type="entry name" value="Dimeric_a/b-barrel"/>
</dbReference>
<proteinExistence type="predicted"/>
<accession>A0A238J7C2</accession>
<dbReference type="Pfam" id="PF07045">
    <property type="entry name" value="DUF1330"/>
    <property type="match status" value="1"/>
</dbReference>
<dbReference type="InterPro" id="IPR010753">
    <property type="entry name" value="DUF1330"/>
</dbReference>